<organism evidence="1 2">
    <name type="scientific">Xenopus laevis</name>
    <name type="common">African clawed frog</name>
    <dbReference type="NCBI Taxonomy" id="8355"/>
    <lineage>
        <taxon>Eukaryota</taxon>
        <taxon>Metazoa</taxon>
        <taxon>Chordata</taxon>
        <taxon>Craniata</taxon>
        <taxon>Vertebrata</taxon>
        <taxon>Euteleostomi</taxon>
        <taxon>Amphibia</taxon>
        <taxon>Batrachia</taxon>
        <taxon>Anura</taxon>
        <taxon>Pipoidea</taxon>
        <taxon>Pipidae</taxon>
        <taxon>Xenopodinae</taxon>
        <taxon>Xenopus</taxon>
        <taxon>Xenopus</taxon>
    </lineage>
</organism>
<dbReference type="EMBL" id="CM004482">
    <property type="protein sequence ID" value="OCT63758.1"/>
    <property type="molecule type" value="Genomic_DNA"/>
</dbReference>
<protein>
    <submittedName>
        <fullName evidence="1">Uncharacterized protein</fullName>
    </submittedName>
</protein>
<evidence type="ECO:0000313" key="1">
    <source>
        <dbReference type="EMBL" id="OCT63758.1"/>
    </source>
</evidence>
<name>A0A974BZK7_XENLA</name>
<gene>
    <name evidence="1" type="ORF">XELAEV_18044854mg</name>
</gene>
<sequence>RSQGRPKTTGTEGQEIIRNDNFSLCKVPTCTGNSPVVMEIISDVSGLSSIAVTHRGVDNGYRGTSIYLAKRASMKFPAAPESMKAEPTIVLVARRICKGRRNL</sequence>
<proteinExistence type="predicted"/>
<reference evidence="2" key="1">
    <citation type="journal article" date="2016" name="Nature">
        <title>Genome evolution in the allotetraploid frog Xenopus laevis.</title>
        <authorList>
            <person name="Session A.M."/>
            <person name="Uno Y."/>
            <person name="Kwon T."/>
            <person name="Chapman J.A."/>
            <person name="Toyoda A."/>
            <person name="Takahashi S."/>
            <person name="Fukui A."/>
            <person name="Hikosaka A."/>
            <person name="Suzuki A."/>
            <person name="Kondo M."/>
            <person name="van Heeringen S.J."/>
            <person name="Quigley I."/>
            <person name="Heinz S."/>
            <person name="Ogino H."/>
            <person name="Ochi H."/>
            <person name="Hellsten U."/>
            <person name="Lyons J.B."/>
            <person name="Simakov O."/>
            <person name="Putnam N."/>
            <person name="Stites J."/>
            <person name="Kuroki Y."/>
            <person name="Tanaka T."/>
            <person name="Michiue T."/>
            <person name="Watanabe M."/>
            <person name="Bogdanovic O."/>
            <person name="Lister R."/>
            <person name="Georgiou G."/>
            <person name="Paranjpe S.S."/>
            <person name="van Kruijsbergen I."/>
            <person name="Shu S."/>
            <person name="Carlson J."/>
            <person name="Kinoshita T."/>
            <person name="Ohta Y."/>
            <person name="Mawaribuchi S."/>
            <person name="Jenkins J."/>
            <person name="Grimwood J."/>
            <person name="Schmutz J."/>
            <person name="Mitros T."/>
            <person name="Mozaffari S.V."/>
            <person name="Suzuki Y."/>
            <person name="Haramoto Y."/>
            <person name="Yamamoto T.S."/>
            <person name="Takagi C."/>
            <person name="Heald R."/>
            <person name="Miller K."/>
            <person name="Haudenschild C."/>
            <person name="Kitzman J."/>
            <person name="Nakayama T."/>
            <person name="Izutsu Y."/>
            <person name="Robert J."/>
            <person name="Fortriede J."/>
            <person name="Burns K."/>
            <person name="Lotay V."/>
            <person name="Karimi K."/>
            <person name="Yasuoka Y."/>
            <person name="Dichmann D.S."/>
            <person name="Flajnik M.F."/>
            <person name="Houston D.W."/>
            <person name="Shendure J."/>
            <person name="DuPasquier L."/>
            <person name="Vize P.D."/>
            <person name="Zorn A.M."/>
            <person name="Ito M."/>
            <person name="Marcotte E.M."/>
            <person name="Wallingford J.B."/>
            <person name="Ito Y."/>
            <person name="Asashima M."/>
            <person name="Ueno N."/>
            <person name="Matsuda Y."/>
            <person name="Veenstra G.J."/>
            <person name="Fujiyama A."/>
            <person name="Harland R.M."/>
            <person name="Taira M."/>
            <person name="Rokhsar D.S."/>
        </authorList>
    </citation>
    <scope>NUCLEOTIDE SEQUENCE [LARGE SCALE GENOMIC DNA]</scope>
    <source>
        <strain evidence="2">J</strain>
    </source>
</reference>
<accession>A0A974BZK7</accession>
<dbReference type="Proteomes" id="UP000694892">
    <property type="component" value="Chromosome 9_10L"/>
</dbReference>
<dbReference type="AlphaFoldDB" id="A0A974BZK7"/>
<feature type="non-terminal residue" evidence="1">
    <location>
        <position position="1"/>
    </location>
</feature>
<evidence type="ECO:0000313" key="2">
    <source>
        <dbReference type="Proteomes" id="UP000694892"/>
    </source>
</evidence>